<dbReference type="Proteomes" id="UP000662914">
    <property type="component" value="Chromosome"/>
</dbReference>
<dbReference type="AlphaFoldDB" id="A0A809R1U9"/>
<accession>A0A809R1U9</accession>
<dbReference type="Pfam" id="PF12279">
    <property type="entry name" value="DUF3619"/>
    <property type="match status" value="1"/>
</dbReference>
<protein>
    <submittedName>
        <fullName evidence="1">Uncharacterized protein</fullName>
    </submittedName>
</protein>
<gene>
    <name evidence="1" type="ORF">DSYM_22920</name>
</gene>
<evidence type="ECO:0000313" key="1">
    <source>
        <dbReference type="EMBL" id="BBO21593.1"/>
    </source>
</evidence>
<proteinExistence type="predicted"/>
<dbReference type="KEGG" id="ddz:DSYM_22920"/>
<dbReference type="InterPro" id="IPR022064">
    <property type="entry name" value="DUF3619"/>
</dbReference>
<organism evidence="1 2">
    <name type="scientific">Candidatus Desulfobacillus denitrificans</name>
    <dbReference type="NCBI Taxonomy" id="2608985"/>
    <lineage>
        <taxon>Bacteria</taxon>
        <taxon>Pseudomonadati</taxon>
        <taxon>Pseudomonadota</taxon>
        <taxon>Betaproteobacteria</taxon>
        <taxon>Candidatus Desulfobacillus</taxon>
    </lineage>
</organism>
<sequence length="126" mass="13622">MNTEPEFAHKIRHHLNLATDELGRKTADRLFEARQNALARQKTAGAQLSLAGVGHMAADVILPHARALVAIIGLVVGVAGVTTWNDFQKAAENAEIDSALLADDLPINAYLDKGFQAWLSEHSSQD</sequence>
<dbReference type="EMBL" id="AP021857">
    <property type="protein sequence ID" value="BBO21593.1"/>
    <property type="molecule type" value="Genomic_DNA"/>
</dbReference>
<name>A0A809R1U9_9PROT</name>
<reference evidence="1" key="1">
    <citation type="journal article" name="DNA Res.">
        <title>The physiological potential of anammox bacteria as revealed by their core genome structure.</title>
        <authorList>
            <person name="Okubo T."/>
            <person name="Toyoda A."/>
            <person name="Fukuhara K."/>
            <person name="Uchiyama I."/>
            <person name="Harigaya Y."/>
            <person name="Kuroiwa M."/>
            <person name="Suzuki T."/>
            <person name="Murakami Y."/>
            <person name="Suwa Y."/>
            <person name="Takami H."/>
        </authorList>
    </citation>
    <scope>NUCLEOTIDE SEQUENCE</scope>
    <source>
        <strain evidence="1">317325-3</strain>
    </source>
</reference>
<evidence type="ECO:0000313" key="2">
    <source>
        <dbReference type="Proteomes" id="UP000662914"/>
    </source>
</evidence>